<feature type="transmembrane region" description="Helical" evidence="1">
    <location>
        <begin position="69"/>
        <end position="89"/>
    </location>
</feature>
<dbReference type="AlphaFoldDB" id="A0A434B065"/>
<dbReference type="OrthoDB" id="9793746at2"/>
<name>A0A434B065_9BACT</name>
<keyword evidence="1" id="KW-1133">Transmembrane helix</keyword>
<dbReference type="PANTHER" id="PTHR37308:SF1">
    <property type="entry name" value="POLYPRENYL-PHOSPHATE TRANSPORTER"/>
    <property type="match status" value="1"/>
</dbReference>
<dbReference type="Pfam" id="PF04018">
    <property type="entry name" value="VCA0040-like"/>
    <property type="match status" value="1"/>
</dbReference>
<feature type="transmembrane region" description="Helical" evidence="1">
    <location>
        <begin position="101"/>
        <end position="118"/>
    </location>
</feature>
<feature type="transmembrane region" description="Helical" evidence="1">
    <location>
        <begin position="285"/>
        <end position="302"/>
    </location>
</feature>
<gene>
    <name evidence="2" type="ORF">DLK05_01980</name>
</gene>
<dbReference type="InterPro" id="IPR007163">
    <property type="entry name" value="VCA0040-like"/>
</dbReference>
<accession>A0A434B065</accession>
<dbReference type="PANTHER" id="PTHR37308">
    <property type="entry name" value="INTEGRAL MEMBRANE PROTEIN"/>
    <property type="match status" value="1"/>
</dbReference>
<feature type="transmembrane region" description="Helical" evidence="1">
    <location>
        <begin position="155"/>
        <end position="184"/>
    </location>
</feature>
<evidence type="ECO:0000313" key="2">
    <source>
        <dbReference type="EMBL" id="RUT80145.1"/>
    </source>
</evidence>
<evidence type="ECO:0000256" key="1">
    <source>
        <dbReference type="SAM" id="Phobius"/>
    </source>
</evidence>
<dbReference type="EMBL" id="RJJX01000001">
    <property type="protein sequence ID" value="RUT80145.1"/>
    <property type="molecule type" value="Genomic_DNA"/>
</dbReference>
<feature type="transmembrane region" description="Helical" evidence="1">
    <location>
        <begin position="130"/>
        <end position="149"/>
    </location>
</feature>
<keyword evidence="1" id="KW-0472">Membrane</keyword>
<dbReference type="RefSeq" id="WP_127342288.1">
    <property type="nucleotide sequence ID" value="NZ_RJJX01000001.1"/>
</dbReference>
<sequence length="311" mass="34277">MTRKLKDYILIALKGMGMGAADVVPGVSGGTIAFITGIYEELINSIKSVNLNAIKLLFQFKLKDFWKAINGNFLISLLGGIALSFLSLAKLIKYLLDVHPILIWSFFFGLIVASAIVVAQKITEWKLRTIIAMIVGIGIAYFVTVVTPAETPTSYWFLFLSGALAICAMILPGISGAFILLLLGKYEFILHAISNLKFDVIAVVASGAVIGLMSFSNLLSWLLKKYHNMTIALLSGFMIGSLNKVWPWKQTISTFVNSHGIEKPLVQENILPGTFETLFHHDAQLVYAVLLAIVGFLLIWVMEKFSPETEK</sequence>
<evidence type="ECO:0000313" key="3">
    <source>
        <dbReference type="Proteomes" id="UP000282985"/>
    </source>
</evidence>
<comment type="caution">
    <text evidence="2">The sequence shown here is derived from an EMBL/GenBank/DDBJ whole genome shotgun (WGS) entry which is preliminary data.</text>
</comment>
<organism evidence="2 3">
    <name type="scientific">Ancylomarina longa</name>
    <dbReference type="NCBI Taxonomy" id="2487017"/>
    <lineage>
        <taxon>Bacteria</taxon>
        <taxon>Pseudomonadati</taxon>
        <taxon>Bacteroidota</taxon>
        <taxon>Bacteroidia</taxon>
        <taxon>Marinilabiliales</taxon>
        <taxon>Marinifilaceae</taxon>
        <taxon>Ancylomarina</taxon>
    </lineage>
</organism>
<keyword evidence="1" id="KW-0812">Transmembrane</keyword>
<reference evidence="2 3" key="1">
    <citation type="submission" date="2018-11" db="EMBL/GenBank/DDBJ databases">
        <title>Parancylomarina longa gen. nov., sp. nov., isolated from sediments of southern Okinawa.</title>
        <authorList>
            <person name="Fu T."/>
        </authorList>
    </citation>
    <scope>NUCLEOTIDE SEQUENCE [LARGE SCALE GENOMIC DNA]</scope>
    <source>
        <strain evidence="2 3">T3-2 S1-C</strain>
    </source>
</reference>
<feature type="transmembrane region" description="Helical" evidence="1">
    <location>
        <begin position="196"/>
        <end position="223"/>
    </location>
</feature>
<keyword evidence="3" id="KW-1185">Reference proteome</keyword>
<proteinExistence type="predicted"/>
<protein>
    <submittedName>
        <fullName evidence="2">DUF368 domain-containing protein</fullName>
    </submittedName>
</protein>
<dbReference type="Proteomes" id="UP000282985">
    <property type="component" value="Unassembled WGS sequence"/>
</dbReference>